<protein>
    <submittedName>
        <fullName evidence="2">Putative ovule protein</fullName>
    </submittedName>
</protein>
<keyword evidence="1" id="KW-0812">Transmembrane</keyword>
<name>A0A0V0HE25_SOLCH</name>
<feature type="transmembrane region" description="Helical" evidence="1">
    <location>
        <begin position="53"/>
        <end position="76"/>
    </location>
</feature>
<organism evidence="2">
    <name type="scientific">Solanum chacoense</name>
    <name type="common">Chaco potato</name>
    <dbReference type="NCBI Taxonomy" id="4108"/>
    <lineage>
        <taxon>Eukaryota</taxon>
        <taxon>Viridiplantae</taxon>
        <taxon>Streptophyta</taxon>
        <taxon>Embryophyta</taxon>
        <taxon>Tracheophyta</taxon>
        <taxon>Spermatophyta</taxon>
        <taxon>Magnoliopsida</taxon>
        <taxon>eudicotyledons</taxon>
        <taxon>Gunneridae</taxon>
        <taxon>Pentapetalae</taxon>
        <taxon>asterids</taxon>
        <taxon>lamiids</taxon>
        <taxon>Solanales</taxon>
        <taxon>Solanaceae</taxon>
        <taxon>Solanoideae</taxon>
        <taxon>Solaneae</taxon>
        <taxon>Solanum</taxon>
    </lineage>
</organism>
<keyword evidence="1" id="KW-0472">Membrane</keyword>
<evidence type="ECO:0000313" key="2">
    <source>
        <dbReference type="EMBL" id="JAP17750.1"/>
    </source>
</evidence>
<keyword evidence="1" id="KW-1133">Transmembrane helix</keyword>
<accession>A0A0V0HE25</accession>
<proteinExistence type="predicted"/>
<sequence length="78" mass="9072">MTNSLRSSRGILLLSYWSGWCILYQNSFNFMFKISSFSFIVQRRYLNLRLTCLSNNGGSIYVIMINFFHFLIAVSLGV</sequence>
<dbReference type="AlphaFoldDB" id="A0A0V0HE25"/>
<dbReference type="EMBL" id="GEDG01022142">
    <property type="protein sequence ID" value="JAP17750.1"/>
    <property type="molecule type" value="Transcribed_RNA"/>
</dbReference>
<reference evidence="2" key="1">
    <citation type="submission" date="2015-12" db="EMBL/GenBank/DDBJ databases">
        <title>Gene expression during late stages of embryo sac development: a critical building block for successful pollen-pistil interactions.</title>
        <authorList>
            <person name="Liu Y."/>
            <person name="Joly V."/>
            <person name="Sabar M."/>
            <person name="Matton D.P."/>
        </authorList>
    </citation>
    <scope>NUCLEOTIDE SEQUENCE</scope>
</reference>
<feature type="transmembrane region" description="Helical" evidence="1">
    <location>
        <begin position="12"/>
        <end position="32"/>
    </location>
</feature>
<evidence type="ECO:0000256" key="1">
    <source>
        <dbReference type="SAM" id="Phobius"/>
    </source>
</evidence>